<sequence>MAHRSSQPGPTAGPGPGVDCMLREATADDIGVLQRAIHAAWRWRETWDEAAFAQHLTTGRADSYLDGFGRRPGDAGVVAVDGAPLGAAWYRFFSATDHRAGFVDEDVPELVVAVEERARGRGVGRSLVEGLLDLARERGVERVSLHVSRENERARHVYGALGFEETTLGDARGAVLVRSTGAVLP</sequence>
<dbReference type="InterPro" id="IPR016181">
    <property type="entry name" value="Acyl_CoA_acyltransferase"/>
</dbReference>
<comment type="caution">
    <text evidence="4">The sequence shown here is derived from an EMBL/GenBank/DDBJ whole genome shotgun (WGS) entry which is preliminary data.</text>
</comment>
<dbReference type="EMBL" id="JAGIOD010000001">
    <property type="protein sequence ID" value="MBP2380061.1"/>
    <property type="molecule type" value="Genomic_DNA"/>
</dbReference>
<evidence type="ECO:0000259" key="3">
    <source>
        <dbReference type="PROSITE" id="PS51186"/>
    </source>
</evidence>
<keyword evidence="2" id="KW-0012">Acyltransferase</keyword>
<evidence type="ECO:0000313" key="4">
    <source>
        <dbReference type="EMBL" id="MBP2380061.1"/>
    </source>
</evidence>
<dbReference type="SUPFAM" id="SSF55729">
    <property type="entry name" value="Acyl-CoA N-acyltransferases (Nat)"/>
    <property type="match status" value="1"/>
</dbReference>
<dbReference type="Proteomes" id="UP001519290">
    <property type="component" value="Unassembled WGS sequence"/>
</dbReference>
<proteinExistence type="predicted"/>
<evidence type="ECO:0000313" key="5">
    <source>
        <dbReference type="Proteomes" id="UP001519290"/>
    </source>
</evidence>
<name>A0ABS4WV36_9MICO</name>
<evidence type="ECO:0000256" key="2">
    <source>
        <dbReference type="ARBA" id="ARBA00023315"/>
    </source>
</evidence>
<dbReference type="PROSITE" id="PS51186">
    <property type="entry name" value="GNAT"/>
    <property type="match status" value="1"/>
</dbReference>
<feature type="domain" description="N-acetyltransferase" evidence="3">
    <location>
        <begin position="20"/>
        <end position="182"/>
    </location>
</feature>
<dbReference type="PANTHER" id="PTHR43877:SF2">
    <property type="entry name" value="AMINOALKYLPHOSPHONATE N-ACETYLTRANSFERASE-RELATED"/>
    <property type="match status" value="1"/>
</dbReference>
<keyword evidence="5" id="KW-1185">Reference proteome</keyword>
<dbReference type="RefSeq" id="WP_209897653.1">
    <property type="nucleotide sequence ID" value="NZ_BAAAJW010000016.1"/>
</dbReference>
<evidence type="ECO:0000256" key="1">
    <source>
        <dbReference type="ARBA" id="ARBA00022679"/>
    </source>
</evidence>
<dbReference type="InterPro" id="IPR000182">
    <property type="entry name" value="GNAT_dom"/>
</dbReference>
<dbReference type="Pfam" id="PF00583">
    <property type="entry name" value="Acetyltransf_1"/>
    <property type="match status" value="1"/>
</dbReference>
<gene>
    <name evidence="4" type="ORF">JOF43_000018</name>
</gene>
<dbReference type="PANTHER" id="PTHR43877">
    <property type="entry name" value="AMINOALKYLPHOSPHONATE N-ACETYLTRANSFERASE-RELATED-RELATED"/>
    <property type="match status" value="1"/>
</dbReference>
<reference evidence="4 5" key="1">
    <citation type="submission" date="2021-03" db="EMBL/GenBank/DDBJ databases">
        <title>Sequencing the genomes of 1000 actinobacteria strains.</title>
        <authorList>
            <person name="Klenk H.-P."/>
        </authorList>
    </citation>
    <scope>NUCLEOTIDE SEQUENCE [LARGE SCALE GENOMIC DNA]</scope>
    <source>
        <strain evidence="4 5">DSM 14566</strain>
    </source>
</reference>
<protein>
    <submittedName>
        <fullName evidence="4">Ribosomal protein S18 acetylase RimI-like enzyme</fullName>
    </submittedName>
</protein>
<accession>A0ABS4WV36</accession>
<dbReference type="Gene3D" id="3.40.630.30">
    <property type="match status" value="1"/>
</dbReference>
<organism evidence="4 5">
    <name type="scientific">Brachybacterium sacelli</name>
    <dbReference type="NCBI Taxonomy" id="173364"/>
    <lineage>
        <taxon>Bacteria</taxon>
        <taxon>Bacillati</taxon>
        <taxon>Actinomycetota</taxon>
        <taxon>Actinomycetes</taxon>
        <taxon>Micrococcales</taxon>
        <taxon>Dermabacteraceae</taxon>
        <taxon>Brachybacterium</taxon>
    </lineage>
</organism>
<dbReference type="InterPro" id="IPR050832">
    <property type="entry name" value="Bact_Acetyltransf"/>
</dbReference>
<dbReference type="CDD" id="cd04301">
    <property type="entry name" value="NAT_SF"/>
    <property type="match status" value="1"/>
</dbReference>
<keyword evidence="1" id="KW-0808">Transferase</keyword>